<evidence type="ECO:0000256" key="8">
    <source>
        <dbReference type="ARBA" id="ARBA00022840"/>
    </source>
</evidence>
<dbReference type="NCBIfam" id="TIGR00041">
    <property type="entry name" value="DTMP_kinase"/>
    <property type="match status" value="1"/>
</dbReference>
<keyword evidence="5 11" id="KW-0545">Nucleotide biosynthesis</keyword>
<evidence type="ECO:0000256" key="1">
    <source>
        <dbReference type="ARBA" id="ARBA00009776"/>
    </source>
</evidence>
<keyword evidence="4 11" id="KW-0808">Transferase</keyword>
<dbReference type="InterPro" id="IPR018095">
    <property type="entry name" value="Thymidylate_kin_CS"/>
</dbReference>
<feature type="domain" description="Thymidylate kinase-like" evidence="12">
    <location>
        <begin position="35"/>
        <end position="225"/>
    </location>
</feature>
<dbReference type="InterPro" id="IPR039430">
    <property type="entry name" value="Thymidylate_kin-like_dom"/>
</dbReference>
<keyword evidence="14" id="KW-1185">Reference proteome</keyword>
<evidence type="ECO:0000313" key="13">
    <source>
        <dbReference type="EMBL" id="MDN3564368.1"/>
    </source>
</evidence>
<dbReference type="SUPFAM" id="SSF52540">
    <property type="entry name" value="P-loop containing nucleoside triphosphate hydrolases"/>
    <property type="match status" value="1"/>
</dbReference>
<comment type="caution">
    <text evidence="13">The sequence shown here is derived from an EMBL/GenBank/DDBJ whole genome shotgun (WGS) entry which is preliminary data.</text>
</comment>
<dbReference type="Proteomes" id="UP001529369">
    <property type="component" value="Unassembled WGS sequence"/>
</dbReference>
<dbReference type="PANTHER" id="PTHR10344">
    <property type="entry name" value="THYMIDYLATE KINASE"/>
    <property type="match status" value="1"/>
</dbReference>
<evidence type="ECO:0000259" key="12">
    <source>
        <dbReference type="Pfam" id="PF02223"/>
    </source>
</evidence>
<dbReference type="PROSITE" id="PS01331">
    <property type="entry name" value="THYMIDYLATE_KINASE"/>
    <property type="match status" value="1"/>
</dbReference>
<evidence type="ECO:0000256" key="7">
    <source>
        <dbReference type="ARBA" id="ARBA00022777"/>
    </source>
</evidence>
<keyword evidence="6 11" id="KW-0547">Nucleotide-binding</keyword>
<dbReference type="GO" id="GO:0004798">
    <property type="term" value="F:dTMP kinase activity"/>
    <property type="evidence" value="ECO:0007669"/>
    <property type="project" value="UniProtKB-EC"/>
</dbReference>
<evidence type="ECO:0000256" key="5">
    <source>
        <dbReference type="ARBA" id="ARBA00022727"/>
    </source>
</evidence>
<dbReference type="Gene3D" id="3.40.50.300">
    <property type="entry name" value="P-loop containing nucleotide triphosphate hydrolases"/>
    <property type="match status" value="1"/>
</dbReference>
<evidence type="ECO:0000256" key="6">
    <source>
        <dbReference type="ARBA" id="ARBA00022741"/>
    </source>
</evidence>
<dbReference type="HAMAP" id="MF_00165">
    <property type="entry name" value="Thymidylate_kinase"/>
    <property type="match status" value="1"/>
</dbReference>
<evidence type="ECO:0000256" key="10">
    <source>
        <dbReference type="ARBA" id="ARBA00048743"/>
    </source>
</evidence>
<accession>A0ABT8A3K2</accession>
<evidence type="ECO:0000256" key="3">
    <source>
        <dbReference type="ARBA" id="ARBA00017144"/>
    </source>
</evidence>
<protein>
    <recommendedName>
        <fullName evidence="3 11">Thymidylate kinase</fullName>
        <ecNumber evidence="2 11">2.7.4.9</ecNumber>
    </recommendedName>
    <alternativeName>
        <fullName evidence="9 11">dTMP kinase</fullName>
    </alternativeName>
</protein>
<reference evidence="14" key="1">
    <citation type="journal article" date="2019" name="Int. J. Syst. Evol. Microbiol.">
        <title>The Global Catalogue of Microorganisms (GCM) 10K type strain sequencing project: providing services to taxonomists for standard genome sequencing and annotation.</title>
        <authorList>
            <consortium name="The Broad Institute Genomics Platform"/>
            <consortium name="The Broad Institute Genome Sequencing Center for Infectious Disease"/>
            <person name="Wu L."/>
            <person name="Ma J."/>
        </authorList>
    </citation>
    <scope>NUCLEOTIDE SEQUENCE [LARGE SCALE GENOMIC DNA]</scope>
    <source>
        <strain evidence="14">CECT 7131</strain>
    </source>
</reference>
<organism evidence="13 14">
    <name type="scientific">Paeniroseomonas aquatica</name>
    <dbReference type="NCBI Taxonomy" id="373043"/>
    <lineage>
        <taxon>Bacteria</taxon>
        <taxon>Pseudomonadati</taxon>
        <taxon>Pseudomonadota</taxon>
        <taxon>Alphaproteobacteria</taxon>
        <taxon>Acetobacterales</taxon>
        <taxon>Acetobacteraceae</taxon>
        <taxon>Paeniroseomonas</taxon>
    </lineage>
</organism>
<sequence length="243" mass="26241">MVSDLQITGEYPANYHGNVSKMHSHRVFPGFFAVVEGVDGSGKTSALAHLKKVLEVEYPDLILTREPGGTPEGNAIRGLVVSSGTLNWDPTAELLVMAAARAQHVAAVIRPALEAGRVVLCDRFVGSTIAYQGAGRGLDVNSIREIHKLTTGDLQPDLTLVLDVDPEVALKRSHARLSGSGVNEGRFEALELGFHQRVRESFLAQASANPERYAVIDGHRDVLEIWNDLNQILSSALACAKSR</sequence>
<name>A0ABT8A3K2_9PROT</name>
<dbReference type="InterPro" id="IPR018094">
    <property type="entry name" value="Thymidylate_kinase"/>
</dbReference>
<proteinExistence type="inferred from homology"/>
<keyword evidence="8 11" id="KW-0067">ATP-binding</keyword>
<dbReference type="EMBL" id="JAUFPN010000080">
    <property type="protein sequence ID" value="MDN3564368.1"/>
    <property type="molecule type" value="Genomic_DNA"/>
</dbReference>
<feature type="binding site" evidence="11">
    <location>
        <begin position="37"/>
        <end position="44"/>
    </location>
    <ligand>
        <name>ATP</name>
        <dbReference type="ChEBI" id="CHEBI:30616"/>
    </ligand>
</feature>
<evidence type="ECO:0000313" key="14">
    <source>
        <dbReference type="Proteomes" id="UP001529369"/>
    </source>
</evidence>
<evidence type="ECO:0000256" key="9">
    <source>
        <dbReference type="ARBA" id="ARBA00029962"/>
    </source>
</evidence>
<comment type="similarity">
    <text evidence="1 11">Belongs to the thymidylate kinase family.</text>
</comment>
<keyword evidence="7 11" id="KW-0418">Kinase</keyword>
<dbReference type="RefSeq" id="WP_290316163.1">
    <property type="nucleotide sequence ID" value="NZ_JAUFPN010000080.1"/>
</dbReference>
<comment type="function">
    <text evidence="11">Phosphorylation of dTMP to form dTDP in both de novo and salvage pathways of dTTP synthesis.</text>
</comment>
<comment type="catalytic activity">
    <reaction evidence="10 11">
        <text>dTMP + ATP = dTDP + ADP</text>
        <dbReference type="Rhea" id="RHEA:13517"/>
        <dbReference type="ChEBI" id="CHEBI:30616"/>
        <dbReference type="ChEBI" id="CHEBI:58369"/>
        <dbReference type="ChEBI" id="CHEBI:63528"/>
        <dbReference type="ChEBI" id="CHEBI:456216"/>
        <dbReference type="EC" id="2.7.4.9"/>
    </reaction>
</comment>
<evidence type="ECO:0000256" key="2">
    <source>
        <dbReference type="ARBA" id="ARBA00012980"/>
    </source>
</evidence>
<dbReference type="EC" id="2.7.4.9" evidence="2 11"/>
<dbReference type="PANTHER" id="PTHR10344:SF4">
    <property type="entry name" value="UMP-CMP KINASE 2, MITOCHONDRIAL"/>
    <property type="match status" value="1"/>
</dbReference>
<dbReference type="Pfam" id="PF02223">
    <property type="entry name" value="Thymidylate_kin"/>
    <property type="match status" value="1"/>
</dbReference>
<gene>
    <name evidence="11 13" type="primary">tmk</name>
    <name evidence="13" type="ORF">QWZ14_08305</name>
</gene>
<dbReference type="InterPro" id="IPR027417">
    <property type="entry name" value="P-loop_NTPase"/>
</dbReference>
<dbReference type="CDD" id="cd01672">
    <property type="entry name" value="TMPK"/>
    <property type="match status" value="1"/>
</dbReference>
<evidence type="ECO:0000256" key="4">
    <source>
        <dbReference type="ARBA" id="ARBA00022679"/>
    </source>
</evidence>
<evidence type="ECO:0000256" key="11">
    <source>
        <dbReference type="HAMAP-Rule" id="MF_00165"/>
    </source>
</evidence>